<gene>
    <name evidence="7" type="ORF">Acr_20g0005680</name>
</gene>
<evidence type="ECO:0000313" key="7">
    <source>
        <dbReference type="EMBL" id="GFZ08760.1"/>
    </source>
</evidence>
<evidence type="ECO:0000256" key="2">
    <source>
        <dbReference type="ARBA" id="ARBA00004714"/>
    </source>
</evidence>
<sequence>MVNATYIGTPGKGILADDESTGPMGKHLSSIHVENVELNRQAFRELLFTTPGALQYLHGVILFEETLYQKTASGRNNFTILIVYCYVFTAARIQYKCGTNSFPNPCNIQWPRVRWGQWKSPLWPFVELLKEGGVPPGIKVDKGVVQLPGTNGETTTQGLNDLDQCRQKHYSSGARFAKWHAVLKIGPTEPSELSINENANGLARARKRLPLTSMPRTNSRARSRGTSCSPSGGHFSRVPQGLGCEAGKCEECSGCIPYTVQCQLGGHPRTYEGGGALSEGASESLHVNDYKC</sequence>
<keyword evidence="5" id="KW-0324">Glycolysis</keyword>
<keyword evidence="6" id="KW-0456">Lyase</keyword>
<evidence type="ECO:0000256" key="4">
    <source>
        <dbReference type="ARBA" id="ARBA00013068"/>
    </source>
</evidence>
<dbReference type="InterPro" id="IPR013785">
    <property type="entry name" value="Aldolase_TIM"/>
</dbReference>
<evidence type="ECO:0000256" key="3">
    <source>
        <dbReference type="ARBA" id="ARBA00010387"/>
    </source>
</evidence>
<proteinExistence type="inferred from homology"/>
<evidence type="ECO:0000256" key="6">
    <source>
        <dbReference type="ARBA" id="ARBA00023239"/>
    </source>
</evidence>
<reference evidence="7 8" key="1">
    <citation type="submission" date="2019-07" db="EMBL/GenBank/DDBJ databases">
        <title>De Novo Assembly of kiwifruit Actinidia rufa.</title>
        <authorList>
            <person name="Sugita-Konishi S."/>
            <person name="Sato K."/>
            <person name="Mori E."/>
            <person name="Abe Y."/>
            <person name="Kisaki G."/>
            <person name="Hamano K."/>
            <person name="Suezawa K."/>
            <person name="Otani M."/>
            <person name="Fukuda T."/>
            <person name="Manabe T."/>
            <person name="Gomi K."/>
            <person name="Tabuchi M."/>
            <person name="Akimitsu K."/>
            <person name="Kataoka I."/>
        </authorList>
    </citation>
    <scope>NUCLEOTIDE SEQUENCE [LARGE SCALE GENOMIC DNA]</scope>
    <source>
        <strain evidence="8">cv. Fuchu</strain>
    </source>
</reference>
<dbReference type="InterPro" id="IPR000741">
    <property type="entry name" value="FBA_I"/>
</dbReference>
<protein>
    <recommendedName>
        <fullName evidence="4">fructose-bisphosphate aldolase</fullName>
        <ecNumber evidence="4">4.1.2.13</ecNumber>
    </recommendedName>
</protein>
<dbReference type="OrthoDB" id="36455at2759"/>
<dbReference type="EC" id="4.1.2.13" evidence="4"/>
<comment type="pathway">
    <text evidence="2">Carbohydrate degradation; glycolysis; D-glyceraldehyde 3-phosphate and glycerone phosphate from D-glucose: step 4/4.</text>
</comment>
<comment type="similarity">
    <text evidence="3">Belongs to the class I fructose-bisphosphate aldolase family.</text>
</comment>
<dbReference type="Pfam" id="PF00274">
    <property type="entry name" value="Glycolytic"/>
    <property type="match status" value="2"/>
</dbReference>
<evidence type="ECO:0000256" key="1">
    <source>
        <dbReference type="ARBA" id="ARBA00000441"/>
    </source>
</evidence>
<dbReference type="AlphaFoldDB" id="A0A7J0GD80"/>
<dbReference type="Gene3D" id="3.20.20.70">
    <property type="entry name" value="Aldolase class I"/>
    <property type="match status" value="1"/>
</dbReference>
<dbReference type="EMBL" id="BJWL01000020">
    <property type="protein sequence ID" value="GFZ08760.1"/>
    <property type="molecule type" value="Genomic_DNA"/>
</dbReference>
<dbReference type="SUPFAM" id="SSF51569">
    <property type="entry name" value="Aldolase"/>
    <property type="match status" value="2"/>
</dbReference>
<keyword evidence="8" id="KW-1185">Reference proteome</keyword>
<organism evidence="7 8">
    <name type="scientific">Actinidia rufa</name>
    <dbReference type="NCBI Taxonomy" id="165716"/>
    <lineage>
        <taxon>Eukaryota</taxon>
        <taxon>Viridiplantae</taxon>
        <taxon>Streptophyta</taxon>
        <taxon>Embryophyta</taxon>
        <taxon>Tracheophyta</taxon>
        <taxon>Spermatophyta</taxon>
        <taxon>Magnoliopsida</taxon>
        <taxon>eudicotyledons</taxon>
        <taxon>Gunneridae</taxon>
        <taxon>Pentapetalae</taxon>
        <taxon>asterids</taxon>
        <taxon>Ericales</taxon>
        <taxon>Actinidiaceae</taxon>
        <taxon>Actinidia</taxon>
    </lineage>
</organism>
<comment type="caution">
    <text evidence="7">The sequence shown here is derived from an EMBL/GenBank/DDBJ whole genome shotgun (WGS) entry which is preliminary data.</text>
</comment>
<dbReference type="Proteomes" id="UP000585474">
    <property type="component" value="Unassembled WGS sequence"/>
</dbReference>
<evidence type="ECO:0000256" key="5">
    <source>
        <dbReference type="ARBA" id="ARBA00023152"/>
    </source>
</evidence>
<comment type="catalytic activity">
    <reaction evidence="1">
        <text>beta-D-fructose 1,6-bisphosphate = D-glyceraldehyde 3-phosphate + dihydroxyacetone phosphate</text>
        <dbReference type="Rhea" id="RHEA:14729"/>
        <dbReference type="ChEBI" id="CHEBI:32966"/>
        <dbReference type="ChEBI" id="CHEBI:57642"/>
        <dbReference type="ChEBI" id="CHEBI:59776"/>
        <dbReference type="EC" id="4.1.2.13"/>
    </reaction>
</comment>
<accession>A0A7J0GD80</accession>
<dbReference type="GO" id="GO:0004332">
    <property type="term" value="F:fructose-bisphosphate aldolase activity"/>
    <property type="evidence" value="ECO:0007669"/>
    <property type="project" value="UniProtKB-EC"/>
</dbReference>
<dbReference type="GO" id="GO:0006096">
    <property type="term" value="P:glycolytic process"/>
    <property type="evidence" value="ECO:0007669"/>
    <property type="project" value="UniProtKB-UniPathway"/>
</dbReference>
<dbReference type="PANTHER" id="PTHR11627">
    <property type="entry name" value="FRUCTOSE-BISPHOSPHATE ALDOLASE"/>
    <property type="match status" value="1"/>
</dbReference>
<name>A0A7J0GD80_9ERIC</name>
<evidence type="ECO:0000313" key="8">
    <source>
        <dbReference type="Proteomes" id="UP000585474"/>
    </source>
</evidence>
<dbReference type="UniPathway" id="UPA00109">
    <property type="reaction ID" value="UER00183"/>
</dbReference>